<keyword evidence="8" id="KW-0804">Transcription</keyword>
<comment type="caution">
    <text evidence="12">The sequence shown here is derived from an EMBL/GenBank/DDBJ whole genome shotgun (WGS) entry which is preliminary data.</text>
</comment>
<evidence type="ECO:0000256" key="7">
    <source>
        <dbReference type="ARBA" id="ARBA00023015"/>
    </source>
</evidence>
<feature type="compositionally biased region" description="Acidic residues" evidence="10">
    <location>
        <begin position="199"/>
        <end position="208"/>
    </location>
</feature>
<feature type="compositionally biased region" description="Polar residues" evidence="10">
    <location>
        <begin position="15"/>
        <end position="28"/>
    </location>
</feature>
<feature type="compositionally biased region" description="Basic and acidic residues" evidence="10">
    <location>
        <begin position="1145"/>
        <end position="1160"/>
    </location>
</feature>
<evidence type="ECO:0000256" key="4">
    <source>
        <dbReference type="ARBA" id="ARBA00022737"/>
    </source>
</evidence>
<dbReference type="PANTHER" id="PTHR12360:SF12">
    <property type="entry name" value="TRANSCRIPTIONAL REPRESSOR NF-X1"/>
    <property type="match status" value="1"/>
</dbReference>
<feature type="compositionally biased region" description="Low complexity" evidence="10">
    <location>
        <begin position="228"/>
        <end position="238"/>
    </location>
</feature>
<feature type="region of interest" description="Disordered" evidence="10">
    <location>
        <begin position="1094"/>
        <end position="1160"/>
    </location>
</feature>
<dbReference type="EMBL" id="CBTN010000012">
    <property type="protein sequence ID" value="CDH52197.1"/>
    <property type="molecule type" value="Genomic_DNA"/>
</dbReference>
<feature type="compositionally biased region" description="Low complexity" evidence="10">
    <location>
        <begin position="1094"/>
        <end position="1104"/>
    </location>
</feature>
<keyword evidence="6" id="KW-0862">Zinc</keyword>
<evidence type="ECO:0000256" key="9">
    <source>
        <dbReference type="ARBA" id="ARBA00023242"/>
    </source>
</evidence>
<sequence length="1160" mass="126783">MGLDADTTTTTTTTPLNNALSQSNQHDTPLNDKSSKRHGPKRKPRAKPASSTADNVTAPPPEGSTPADSTTSKKRRGPRRTPRGAGGDGPKTEEGQTDSPKDTVNKKRQRSSKKKTTTSSSPQSSSAAAASSSSSSATVDPPTPADHSQQQQPDSVSKDKPANKKKSRRSKGQKAPSSSENTAPLHLAKHRDQAKLTTEDDDQNDDQEDKVKKGPSRRSRRSGKKKASASASAATADDLASGLAQDLRTSTYECMVCWDVVRTGHQTWTCDCCWAVFHLSCIKKWATRSLQEKETNKPITSWRCPGCQFTRTAIPKDYLCFCGKQRNPEPNRYLTPHSCGQLCKKSRNCPHPCVLPCHPGPCPPCTAMTPIMHCFCGSHSRQLRCVEADYSVRGYQCEETCGELLGCEKHKCQEKCHPGLCPPCPLEETQKCYCGKDEQTMPCGSGVGVTSGDHVGYHACKATCDRPFLCGIHHCQKTCHPQDVEPNVCPFDPSIVKTCPCGATAIDSLLKDATPRTSCSDPIPTCDGVCNKKLPCGHSCKQPCHVGKCGPCEEVVDVPCRCRSTTFTATCANVCEAAGGEPPLCDKVCRASKYCGRHQCGAVCCPAAKQKGTKKTSIRDNVHECPEVCGRTLSCGNHTCQARCHKGRCQPCLEAVFDEVTCHCGQTRLEPPVRCGTTLPPCPHPCTRPSPCGHVRLLQHNCHPDNETCPPCAMLVTRTCVCGKTELKNVPCYRESPRCGRICDKPLSCGRHLCNKSCHSGACLADEQVCTQQCNGKRSCGHPCTARCHGSDACPEEEPCQTMVRVACKCGQNALQVPCNATATSTGSKRELDCNDFCAKVERNRKLAMALEIDPEKAEEPAPSIDELGYFDDPLCEFYLENRTWCKQMETTLIDFAKGSKQVLHFKPMKSNFRRFIHRYCVHFNLGTEAVDPEPYRSVVVRKSLGQARIPSPLLSVAAHHPSMNRPPAAPVAETNGLKSRPQQPVNALCLSDLAFGLIETELDLELAKAFGDVSYKSQWQTESDSVLVFPLLDDKLPVDEKEDMIWQLKKAVKDVVVSSGKAARVDCCWVDRLGKITWTERKGILEQEQALEQQQQQQQQQHQSKNVFDVLSSGTDESSDAAISGVDKDAWEQEEPGVTTTLSKADKSPSEDWEVVEAK</sequence>
<keyword evidence="13" id="KW-1185">Reference proteome</keyword>
<dbReference type="InterPro" id="IPR001374">
    <property type="entry name" value="R3H_dom"/>
</dbReference>
<feature type="compositionally biased region" description="Basic residues" evidence="10">
    <location>
        <begin position="106"/>
        <end position="116"/>
    </location>
</feature>
<dbReference type="OrthoDB" id="6512771at2759"/>
<dbReference type="Pfam" id="PF01424">
    <property type="entry name" value="R3H"/>
    <property type="match status" value="1"/>
</dbReference>
<evidence type="ECO:0000313" key="12">
    <source>
        <dbReference type="EMBL" id="CDH52197.1"/>
    </source>
</evidence>
<evidence type="ECO:0000256" key="6">
    <source>
        <dbReference type="ARBA" id="ARBA00022833"/>
    </source>
</evidence>
<dbReference type="PROSITE" id="PS51061">
    <property type="entry name" value="R3H"/>
    <property type="match status" value="1"/>
</dbReference>
<gene>
    <name evidence="12" type="ORF">LCOR_03704.1</name>
</gene>
<evidence type="ECO:0000256" key="10">
    <source>
        <dbReference type="SAM" id="MobiDB-lite"/>
    </source>
</evidence>
<dbReference type="SMART" id="SM00438">
    <property type="entry name" value="ZnF_NFX"/>
    <property type="match status" value="8"/>
</dbReference>
<dbReference type="CDD" id="cd06008">
    <property type="entry name" value="NF-X1-zinc-finger"/>
    <property type="match status" value="4"/>
</dbReference>
<protein>
    <submittedName>
        <fullName evidence="12">Nf-x1-type zinc finger protein nfxl1</fullName>
    </submittedName>
</protein>
<dbReference type="InterPro" id="IPR000967">
    <property type="entry name" value="Znf_NFX1"/>
</dbReference>
<feature type="compositionally biased region" description="Low complexity" evidence="10">
    <location>
        <begin position="117"/>
        <end position="138"/>
    </location>
</feature>
<comment type="subcellular location">
    <subcellularLocation>
        <location evidence="1">Nucleus</location>
    </subcellularLocation>
</comment>
<dbReference type="SUPFAM" id="SSF57850">
    <property type="entry name" value="RING/U-box"/>
    <property type="match status" value="1"/>
</dbReference>
<organism evidence="12 13">
    <name type="scientific">Lichtheimia corymbifera JMRC:FSU:9682</name>
    <dbReference type="NCBI Taxonomy" id="1263082"/>
    <lineage>
        <taxon>Eukaryota</taxon>
        <taxon>Fungi</taxon>
        <taxon>Fungi incertae sedis</taxon>
        <taxon>Mucoromycota</taxon>
        <taxon>Mucoromycotina</taxon>
        <taxon>Mucoromycetes</taxon>
        <taxon>Mucorales</taxon>
        <taxon>Lichtheimiaceae</taxon>
        <taxon>Lichtheimia</taxon>
    </lineage>
</organism>
<feature type="compositionally biased region" description="Basic residues" evidence="10">
    <location>
        <begin position="72"/>
        <end position="82"/>
    </location>
</feature>
<reference evidence="12" key="1">
    <citation type="submission" date="2013-08" db="EMBL/GenBank/DDBJ databases">
        <title>Gene expansion shapes genome architecture in the human pathogen Lichtheimia corymbifera: an evolutionary genomics analysis in the ancient terrestrial Mucorales (Mucoromycotina).</title>
        <authorList>
            <person name="Schwartze V.U."/>
            <person name="Winter S."/>
            <person name="Shelest E."/>
            <person name="Marcet-Houben M."/>
            <person name="Horn F."/>
            <person name="Wehner S."/>
            <person name="Hoffmann K."/>
            <person name="Riege K."/>
            <person name="Sammeth M."/>
            <person name="Nowrousian M."/>
            <person name="Valiante V."/>
            <person name="Linde J."/>
            <person name="Jacobsen I.D."/>
            <person name="Marz M."/>
            <person name="Brakhage A.A."/>
            <person name="Gabaldon T."/>
            <person name="Bocker S."/>
            <person name="Voigt K."/>
        </authorList>
    </citation>
    <scope>NUCLEOTIDE SEQUENCE [LARGE SCALE GENOMIC DNA]</scope>
    <source>
        <strain evidence="12">FSU 9682</strain>
    </source>
</reference>
<dbReference type="SMART" id="SM00393">
    <property type="entry name" value="R3H"/>
    <property type="match status" value="1"/>
</dbReference>
<evidence type="ECO:0000256" key="5">
    <source>
        <dbReference type="ARBA" id="ARBA00022771"/>
    </source>
</evidence>
<dbReference type="InterPro" id="IPR034078">
    <property type="entry name" value="NFX1_fam"/>
</dbReference>
<dbReference type="GO" id="GO:0000122">
    <property type="term" value="P:negative regulation of transcription by RNA polymerase II"/>
    <property type="evidence" value="ECO:0007669"/>
    <property type="project" value="TreeGrafter"/>
</dbReference>
<dbReference type="PANTHER" id="PTHR12360">
    <property type="entry name" value="NUCLEAR TRANSCRIPTION FACTOR, X-BOX BINDING 1 NFX1"/>
    <property type="match status" value="1"/>
</dbReference>
<evidence type="ECO:0000256" key="1">
    <source>
        <dbReference type="ARBA" id="ARBA00004123"/>
    </source>
</evidence>
<keyword evidence="9" id="KW-0539">Nucleus</keyword>
<dbReference type="VEuPathDB" id="FungiDB:LCOR_03704.1"/>
<feature type="compositionally biased region" description="Polar residues" evidence="10">
    <location>
        <begin position="146"/>
        <end position="155"/>
    </location>
</feature>
<evidence type="ECO:0000313" key="13">
    <source>
        <dbReference type="Proteomes" id="UP000027586"/>
    </source>
</evidence>
<dbReference type="GO" id="GO:0000981">
    <property type="term" value="F:DNA-binding transcription factor activity, RNA polymerase II-specific"/>
    <property type="evidence" value="ECO:0007669"/>
    <property type="project" value="TreeGrafter"/>
</dbReference>
<name>A0A068RRC8_9FUNG</name>
<feature type="compositionally biased region" description="Basic residues" evidence="10">
    <location>
        <begin position="35"/>
        <end position="46"/>
    </location>
</feature>
<comment type="similarity">
    <text evidence="2">Belongs to the NFX1 family.</text>
</comment>
<dbReference type="Gene3D" id="3.30.1370.50">
    <property type="entry name" value="R3H-like domain"/>
    <property type="match status" value="1"/>
</dbReference>
<evidence type="ECO:0000259" key="11">
    <source>
        <dbReference type="PROSITE" id="PS51061"/>
    </source>
</evidence>
<feature type="compositionally biased region" description="Basic residues" evidence="10">
    <location>
        <begin position="163"/>
        <end position="172"/>
    </location>
</feature>
<dbReference type="Proteomes" id="UP000027586">
    <property type="component" value="Unassembled WGS sequence"/>
</dbReference>
<dbReference type="GO" id="GO:0008270">
    <property type="term" value="F:zinc ion binding"/>
    <property type="evidence" value="ECO:0007669"/>
    <property type="project" value="UniProtKB-KW"/>
</dbReference>
<feature type="region of interest" description="Disordered" evidence="10">
    <location>
        <begin position="1"/>
        <end position="238"/>
    </location>
</feature>
<dbReference type="InterPro" id="IPR036867">
    <property type="entry name" value="R3H_dom_sf"/>
</dbReference>
<keyword evidence="4" id="KW-0677">Repeat</keyword>
<evidence type="ECO:0000256" key="2">
    <source>
        <dbReference type="ARBA" id="ARBA00007269"/>
    </source>
</evidence>
<evidence type="ECO:0000256" key="8">
    <source>
        <dbReference type="ARBA" id="ARBA00023163"/>
    </source>
</evidence>
<dbReference type="AlphaFoldDB" id="A0A068RRC8"/>
<keyword evidence="7" id="KW-0805">Transcription regulation</keyword>
<dbReference type="GO" id="GO:0000977">
    <property type="term" value="F:RNA polymerase II transcription regulatory region sequence-specific DNA binding"/>
    <property type="evidence" value="ECO:0007669"/>
    <property type="project" value="TreeGrafter"/>
</dbReference>
<feature type="compositionally biased region" description="Basic and acidic residues" evidence="10">
    <location>
        <begin position="90"/>
        <end position="105"/>
    </location>
</feature>
<dbReference type="GO" id="GO:0005634">
    <property type="term" value="C:nucleus"/>
    <property type="evidence" value="ECO:0007669"/>
    <property type="project" value="UniProtKB-SubCell"/>
</dbReference>
<dbReference type="STRING" id="1263082.A0A068RRC8"/>
<dbReference type="SUPFAM" id="SSF82708">
    <property type="entry name" value="R3H domain"/>
    <property type="match status" value="1"/>
</dbReference>
<accession>A0A068RRC8</accession>
<keyword evidence="3" id="KW-0479">Metal-binding</keyword>
<dbReference type="Pfam" id="PF01422">
    <property type="entry name" value="zf-NF-X1"/>
    <property type="match status" value="7"/>
</dbReference>
<keyword evidence="5" id="KW-0863">Zinc-finger</keyword>
<evidence type="ECO:0000256" key="3">
    <source>
        <dbReference type="ARBA" id="ARBA00022723"/>
    </source>
</evidence>
<proteinExistence type="inferred from homology"/>
<feature type="compositionally biased region" description="Basic residues" evidence="10">
    <location>
        <begin position="213"/>
        <end position="227"/>
    </location>
</feature>
<feature type="domain" description="R3H" evidence="11">
    <location>
        <begin position="883"/>
        <end position="945"/>
    </location>
</feature>